<sequence length="186" mass="21132">MSSATDGSKIIYNLSEQCEDLLDKKVGDVVLEGLLQDFQVRFRTWTARLRVFAWPSQCVDWRLRKRPNIRDLIARKLENLERALIRLDISDIAGWNSRHSMETNLDDSQLRLSSAGIGACEAVHGALAQLDQLGNDIRSAIFAGLTPRVPTYAGDPRLESFVDLASRYIRSLYPYAHQELQNRLSE</sequence>
<proteinExistence type="predicted"/>
<dbReference type="EMBL" id="ML732769">
    <property type="protein sequence ID" value="KAB8278135.1"/>
    <property type="molecule type" value="Genomic_DNA"/>
</dbReference>
<protein>
    <submittedName>
        <fullName evidence="1">Uncharacterized protein</fullName>
    </submittedName>
</protein>
<gene>
    <name evidence="1" type="ORF">BDV30DRAFT_234083</name>
</gene>
<dbReference type="Proteomes" id="UP000326289">
    <property type="component" value="Unassembled WGS sequence"/>
</dbReference>
<evidence type="ECO:0000313" key="2">
    <source>
        <dbReference type="Proteomes" id="UP000326289"/>
    </source>
</evidence>
<organism evidence="1 2">
    <name type="scientific">Aspergillus minisclerotigenes</name>
    <dbReference type="NCBI Taxonomy" id="656917"/>
    <lineage>
        <taxon>Eukaryota</taxon>
        <taxon>Fungi</taxon>
        <taxon>Dikarya</taxon>
        <taxon>Ascomycota</taxon>
        <taxon>Pezizomycotina</taxon>
        <taxon>Eurotiomycetes</taxon>
        <taxon>Eurotiomycetidae</taxon>
        <taxon>Eurotiales</taxon>
        <taxon>Aspergillaceae</taxon>
        <taxon>Aspergillus</taxon>
        <taxon>Aspergillus subgen. Circumdati</taxon>
    </lineage>
</organism>
<accession>A0A5N6JGZ2</accession>
<reference evidence="1 2" key="1">
    <citation type="submission" date="2019-04" db="EMBL/GenBank/DDBJ databases">
        <title>Fungal friends and foes A comparative genomics study of 23 Aspergillus species from section Flavi.</title>
        <authorList>
            <consortium name="DOE Joint Genome Institute"/>
            <person name="Kjaerbolling I."/>
            <person name="Vesth T.C."/>
            <person name="Frisvad J.C."/>
            <person name="Nybo J.L."/>
            <person name="Theobald S."/>
            <person name="Kildgaard S."/>
            <person name="Petersen T.I."/>
            <person name="Kuo A."/>
            <person name="Sato A."/>
            <person name="Lyhne E.K."/>
            <person name="Kogle M.E."/>
            <person name="Wiebenga A."/>
            <person name="Kun R.S."/>
            <person name="Lubbers R.J."/>
            <person name="Makela M.R."/>
            <person name="Barry K."/>
            <person name="Chovatia M."/>
            <person name="Clum A."/>
            <person name="Daum C."/>
            <person name="Haridas S."/>
            <person name="He G."/>
            <person name="LaButti K."/>
            <person name="Lipzen A."/>
            <person name="Mondo S."/>
            <person name="Pangilinan J."/>
            <person name="Riley R."/>
            <person name="Salamov A."/>
            <person name="Simmons B.A."/>
            <person name="Magnuson J.K."/>
            <person name="Henrissat B."/>
            <person name="Mortensen U.H."/>
            <person name="Larsen T.O."/>
            <person name="De vries R.P."/>
            <person name="Grigoriev I.V."/>
            <person name="Machida M."/>
            <person name="Baker S.E."/>
            <person name="Andersen M.R."/>
        </authorList>
    </citation>
    <scope>NUCLEOTIDE SEQUENCE [LARGE SCALE GENOMIC DNA]</scope>
    <source>
        <strain evidence="1 2">CBS 117635</strain>
    </source>
</reference>
<keyword evidence="2" id="KW-1185">Reference proteome</keyword>
<dbReference type="AlphaFoldDB" id="A0A5N6JGZ2"/>
<name>A0A5N6JGZ2_9EURO</name>
<evidence type="ECO:0000313" key="1">
    <source>
        <dbReference type="EMBL" id="KAB8278135.1"/>
    </source>
</evidence>